<reference evidence="2 3" key="1">
    <citation type="journal article" date="2024" name="Commun. Biol.">
        <title>Comparative genomic analysis of thermophilic fungi reveals convergent evolutionary adaptations and gene losses.</title>
        <authorList>
            <person name="Steindorff A.S."/>
            <person name="Aguilar-Pontes M.V."/>
            <person name="Robinson A.J."/>
            <person name="Andreopoulos B."/>
            <person name="LaButti K."/>
            <person name="Kuo A."/>
            <person name="Mondo S."/>
            <person name="Riley R."/>
            <person name="Otillar R."/>
            <person name="Haridas S."/>
            <person name="Lipzen A."/>
            <person name="Grimwood J."/>
            <person name="Schmutz J."/>
            <person name="Clum A."/>
            <person name="Reid I.D."/>
            <person name="Moisan M.C."/>
            <person name="Butler G."/>
            <person name="Nguyen T.T.M."/>
            <person name="Dewar K."/>
            <person name="Conant G."/>
            <person name="Drula E."/>
            <person name="Henrissat B."/>
            <person name="Hansel C."/>
            <person name="Singer S."/>
            <person name="Hutchinson M.I."/>
            <person name="de Vries R.P."/>
            <person name="Natvig D.O."/>
            <person name="Powell A.J."/>
            <person name="Tsang A."/>
            <person name="Grigoriev I.V."/>
        </authorList>
    </citation>
    <scope>NUCLEOTIDE SEQUENCE [LARGE SCALE GENOMIC DNA]</scope>
    <source>
        <strain evidence="2 3">CBS 620.91</strain>
    </source>
</reference>
<organism evidence="2 3">
    <name type="scientific">Humicola insolens</name>
    <name type="common">Soft-rot fungus</name>
    <dbReference type="NCBI Taxonomy" id="85995"/>
    <lineage>
        <taxon>Eukaryota</taxon>
        <taxon>Fungi</taxon>
        <taxon>Dikarya</taxon>
        <taxon>Ascomycota</taxon>
        <taxon>Pezizomycotina</taxon>
        <taxon>Sordariomycetes</taxon>
        <taxon>Sordariomycetidae</taxon>
        <taxon>Sordariales</taxon>
        <taxon>Chaetomiaceae</taxon>
        <taxon>Mycothermus</taxon>
    </lineage>
</organism>
<feature type="compositionally biased region" description="Low complexity" evidence="1">
    <location>
        <begin position="14"/>
        <end position="26"/>
    </location>
</feature>
<evidence type="ECO:0000313" key="3">
    <source>
        <dbReference type="Proteomes" id="UP001583172"/>
    </source>
</evidence>
<keyword evidence="3" id="KW-1185">Reference proteome</keyword>
<comment type="caution">
    <text evidence="2">The sequence shown here is derived from an EMBL/GenBank/DDBJ whole genome shotgun (WGS) entry which is preliminary data.</text>
</comment>
<evidence type="ECO:0000256" key="1">
    <source>
        <dbReference type="SAM" id="MobiDB-lite"/>
    </source>
</evidence>
<dbReference type="Proteomes" id="UP001583172">
    <property type="component" value="Unassembled WGS sequence"/>
</dbReference>
<name>A0ABR3VF61_HUMIN</name>
<sequence length="68" mass="7668">MSPTSRSSSRRCARASSSPTPTLTPRPRSRCQCPQSFLEFCLSCADFGLLQCQGYAKFTYPLKQFEPR</sequence>
<dbReference type="EMBL" id="JAZGSY010000110">
    <property type="protein sequence ID" value="KAL1840504.1"/>
    <property type="molecule type" value="Genomic_DNA"/>
</dbReference>
<accession>A0ABR3VF61</accession>
<protein>
    <submittedName>
        <fullName evidence="2">Uncharacterized protein</fullName>
    </submittedName>
</protein>
<feature type="region of interest" description="Disordered" evidence="1">
    <location>
        <begin position="1"/>
        <end position="28"/>
    </location>
</feature>
<gene>
    <name evidence="2" type="ORF">VTJ49DRAFT_417</name>
</gene>
<proteinExistence type="predicted"/>
<evidence type="ECO:0000313" key="2">
    <source>
        <dbReference type="EMBL" id="KAL1840504.1"/>
    </source>
</evidence>